<evidence type="ECO:0000313" key="3">
    <source>
        <dbReference type="Proteomes" id="UP001220658"/>
    </source>
</evidence>
<feature type="region of interest" description="Disordered" evidence="1">
    <location>
        <begin position="367"/>
        <end position="481"/>
    </location>
</feature>
<dbReference type="Proteomes" id="UP001220658">
    <property type="component" value="Unassembled WGS sequence"/>
</dbReference>
<evidence type="ECO:0000313" key="2">
    <source>
        <dbReference type="EMBL" id="MDC0827571.1"/>
    </source>
</evidence>
<feature type="region of interest" description="Disordered" evidence="1">
    <location>
        <begin position="139"/>
        <end position="192"/>
    </location>
</feature>
<name>A0AAW6FRD3_9FIRM</name>
<reference evidence="2" key="1">
    <citation type="submission" date="2023-01" db="EMBL/GenBank/DDBJ databases">
        <title>Human gut microbiome strain richness.</title>
        <authorList>
            <person name="Chen-Liaw A."/>
        </authorList>
    </citation>
    <scope>NUCLEOTIDE SEQUENCE</scope>
    <source>
        <strain evidence="2">D55st1_G4_D55t1_190419</strain>
    </source>
</reference>
<feature type="compositionally biased region" description="Low complexity" evidence="1">
    <location>
        <begin position="139"/>
        <end position="153"/>
    </location>
</feature>
<protein>
    <submittedName>
        <fullName evidence="2">Uncharacterized protein</fullName>
    </submittedName>
</protein>
<sequence>MAQDFGDDVGEMLFRFMERNAENLMQEYAKTLVHQTVLGWYQARAERMGLSKEEAAYLAKAMANKEQACVPFGNKNDAAYFAQVCKENDVFAAALSDGNDNGYIVFVKEDLKKLQDCVPQFSEVMTTLKNREIAELLAKGKPLPSKPPKGFKLVKNMPDLPHTENTREPDRDTRNTPPEKDSIGETPTSNHSEQVVHDLANDPYNHTALIRDKVLAAREQCRDLEDFKAILAENGIGTRLNDDGELQFYEGRHGDNGEMLEFDKSMDWPVNAKTLAGDKYQCDATLDWFEKNTPKEPSGIDRADVHAPIPPQKDLNLICNAVRGDLEERGIETRDRSDGKMGFVVDQKYKQDVIKAVEARFPGLTPEELGIEFDNGRNDPPNPPTPPAIDGSLDTDGRTPSLDQNIKSHDSMDTATNTARMEKDGSNTDVSPTTVREQSDRSREKYDLNSQAKECRAASKQLSQTNDSPDRDISDKFQQER</sequence>
<dbReference type="AlphaFoldDB" id="A0AAW6FRD3"/>
<evidence type="ECO:0000256" key="1">
    <source>
        <dbReference type="SAM" id="MobiDB-lite"/>
    </source>
</evidence>
<feature type="compositionally biased region" description="Polar residues" evidence="1">
    <location>
        <begin position="427"/>
        <end position="436"/>
    </location>
</feature>
<organism evidence="2 3">
    <name type="scientific">Faecalitalea cylindroides</name>
    <dbReference type="NCBI Taxonomy" id="39483"/>
    <lineage>
        <taxon>Bacteria</taxon>
        <taxon>Bacillati</taxon>
        <taxon>Bacillota</taxon>
        <taxon>Erysipelotrichia</taxon>
        <taxon>Erysipelotrichales</taxon>
        <taxon>Erysipelotrichaceae</taxon>
        <taxon>Faecalitalea</taxon>
    </lineage>
</organism>
<dbReference type="RefSeq" id="WP_195190805.1">
    <property type="nucleotide sequence ID" value="NZ_JADMUL010000003.1"/>
</dbReference>
<proteinExistence type="predicted"/>
<comment type="caution">
    <text evidence="2">The sequence shown here is derived from an EMBL/GenBank/DDBJ whole genome shotgun (WGS) entry which is preliminary data.</text>
</comment>
<feature type="compositionally biased region" description="Basic and acidic residues" evidence="1">
    <location>
        <begin position="161"/>
        <end position="183"/>
    </location>
</feature>
<accession>A0AAW6FRD3</accession>
<dbReference type="EMBL" id="JAQNCK010000004">
    <property type="protein sequence ID" value="MDC0827571.1"/>
    <property type="molecule type" value="Genomic_DNA"/>
</dbReference>
<feature type="compositionally biased region" description="Basic and acidic residues" evidence="1">
    <location>
        <begin position="437"/>
        <end position="457"/>
    </location>
</feature>
<feature type="compositionally biased region" description="Basic and acidic residues" evidence="1">
    <location>
        <begin position="468"/>
        <end position="481"/>
    </location>
</feature>
<gene>
    <name evidence="2" type="ORF">POG00_02475</name>
</gene>